<evidence type="ECO:0000256" key="1">
    <source>
        <dbReference type="SAM" id="MobiDB-lite"/>
    </source>
</evidence>
<gene>
    <name evidence="2" type="ORF">FocTR4_00003963</name>
</gene>
<comment type="caution">
    <text evidence="2">The sequence shown here is derived from an EMBL/GenBank/DDBJ whole genome shotgun (WGS) entry which is preliminary data.</text>
</comment>
<dbReference type="AlphaFoldDB" id="A0A5C6T8N0"/>
<dbReference type="EMBL" id="VMNF01000005">
    <property type="protein sequence ID" value="TXC06972.1"/>
    <property type="molecule type" value="Genomic_DNA"/>
</dbReference>
<accession>A0A5C6T8N0</accession>
<proteinExistence type="predicted"/>
<sequence length="151" mass="17751">TSKRTSILPEKLIITLTIFIIDSPLRKFHWNFVVDEEEEWRACSDYLLELFREDLKRKREMEEEEGEEKKKKEKKPRLFFRRWSAPLAPVLSAVPAVVAPATTKSRTYDERAVAVLASVQKKLSARRKRDKKPKPKPKGHSILEEMVMEML</sequence>
<feature type="non-terminal residue" evidence="2">
    <location>
        <position position="1"/>
    </location>
</feature>
<protein>
    <submittedName>
        <fullName evidence="2">Uncharacterized protein</fullName>
    </submittedName>
</protein>
<evidence type="ECO:0000313" key="3">
    <source>
        <dbReference type="Proteomes" id="UP000321331"/>
    </source>
</evidence>
<evidence type="ECO:0000313" key="2">
    <source>
        <dbReference type="EMBL" id="TXC06972.1"/>
    </source>
</evidence>
<name>A0A5C6T8N0_FUSOC</name>
<organism evidence="2 3">
    <name type="scientific">Fusarium oxysporum f. sp. cubense</name>
    <dbReference type="NCBI Taxonomy" id="61366"/>
    <lineage>
        <taxon>Eukaryota</taxon>
        <taxon>Fungi</taxon>
        <taxon>Dikarya</taxon>
        <taxon>Ascomycota</taxon>
        <taxon>Pezizomycotina</taxon>
        <taxon>Sordariomycetes</taxon>
        <taxon>Hypocreomycetidae</taxon>
        <taxon>Hypocreales</taxon>
        <taxon>Nectriaceae</taxon>
        <taxon>Fusarium</taxon>
        <taxon>Fusarium oxysporum species complex</taxon>
    </lineage>
</organism>
<feature type="region of interest" description="Disordered" evidence="1">
    <location>
        <begin position="122"/>
        <end position="151"/>
    </location>
</feature>
<feature type="compositionally biased region" description="Basic residues" evidence="1">
    <location>
        <begin position="123"/>
        <end position="139"/>
    </location>
</feature>
<reference evidence="2 3" key="1">
    <citation type="submission" date="2019-07" db="EMBL/GenBank/DDBJ databases">
        <title>The First High-Quality Draft Genome Sequence of the Causal Agent of the Current Panama Disease Epidemic.</title>
        <authorList>
            <person name="Warmington R.J."/>
            <person name="Kay W."/>
            <person name="Jeffries A."/>
            <person name="Bebber D."/>
            <person name="Moore K."/>
            <person name="Studholme D.J."/>
        </authorList>
    </citation>
    <scope>NUCLEOTIDE SEQUENCE [LARGE SCALE GENOMIC DNA]</scope>
    <source>
        <strain evidence="2 3">TR4</strain>
    </source>
</reference>
<dbReference type="Proteomes" id="UP000321331">
    <property type="component" value="Unassembled WGS sequence"/>
</dbReference>